<name>A0A1Y0UUH6_9PROT</name>
<dbReference type="Proteomes" id="UP000195633">
    <property type="component" value="Chromosome"/>
</dbReference>
<organism evidence="2 3">
    <name type="scientific">Acetobacter ascendens</name>
    <dbReference type="NCBI Taxonomy" id="481146"/>
    <lineage>
        <taxon>Bacteria</taxon>
        <taxon>Pseudomonadati</taxon>
        <taxon>Pseudomonadota</taxon>
        <taxon>Alphaproteobacteria</taxon>
        <taxon>Acetobacterales</taxon>
        <taxon>Acetobacteraceae</taxon>
        <taxon>Acetobacter</taxon>
    </lineage>
</organism>
<keyword evidence="1" id="KW-0472">Membrane</keyword>
<proteinExistence type="predicted"/>
<accession>A0A1Y0UUH6</accession>
<dbReference type="EMBL" id="CP021524">
    <property type="protein sequence ID" value="ARW09435.1"/>
    <property type="molecule type" value="Genomic_DNA"/>
</dbReference>
<gene>
    <name evidence="2" type="ORF">S101447_00329</name>
</gene>
<dbReference type="RefSeq" id="WP_019090021.1">
    <property type="nucleotide sequence ID" value="NZ_CP021524.1"/>
</dbReference>
<keyword evidence="1" id="KW-0812">Transmembrane</keyword>
<evidence type="ECO:0000256" key="1">
    <source>
        <dbReference type="SAM" id="Phobius"/>
    </source>
</evidence>
<sequence length="58" mass="6343">MNMRLSCLIGIAACFAVSFWAPHYHLAAKVIGITLLGFAILTTFLEGEPPRKVQKKPA</sequence>
<dbReference type="AlphaFoldDB" id="A0A1Y0UUH6"/>
<keyword evidence="1" id="KW-1133">Transmembrane helix</keyword>
<evidence type="ECO:0000313" key="3">
    <source>
        <dbReference type="Proteomes" id="UP000195633"/>
    </source>
</evidence>
<reference evidence="2 3" key="1">
    <citation type="submission" date="2017-05" db="EMBL/GenBank/DDBJ databases">
        <title>Genome sequence of Acetobacter pasteurianus subsp. ascendens strain SRCM101447.</title>
        <authorList>
            <person name="Cho S.H."/>
        </authorList>
    </citation>
    <scope>NUCLEOTIDE SEQUENCE [LARGE SCALE GENOMIC DNA]</scope>
    <source>
        <strain evidence="2 3">SRCM101447</strain>
    </source>
</reference>
<evidence type="ECO:0000313" key="2">
    <source>
        <dbReference type="EMBL" id="ARW09435.1"/>
    </source>
</evidence>
<protein>
    <submittedName>
        <fullName evidence="2">Uncharacterized protein</fullName>
    </submittedName>
</protein>
<feature type="transmembrane region" description="Helical" evidence="1">
    <location>
        <begin position="26"/>
        <end position="45"/>
    </location>
</feature>